<evidence type="ECO:0000256" key="1">
    <source>
        <dbReference type="SAM" id="SignalP"/>
    </source>
</evidence>
<evidence type="ECO:0000313" key="3">
    <source>
        <dbReference type="Proteomes" id="UP000232003"/>
    </source>
</evidence>
<organism evidence="2 3">
    <name type="scientific">Nostoc flagelliforme CCNUN1</name>
    <dbReference type="NCBI Taxonomy" id="2038116"/>
    <lineage>
        <taxon>Bacteria</taxon>
        <taxon>Bacillati</taxon>
        <taxon>Cyanobacteriota</taxon>
        <taxon>Cyanophyceae</taxon>
        <taxon>Nostocales</taxon>
        <taxon>Nostocaceae</taxon>
        <taxon>Nostoc</taxon>
    </lineage>
</organism>
<dbReference type="OrthoDB" id="485268at2"/>
<dbReference type="EMBL" id="CP024785">
    <property type="protein sequence ID" value="AUB36479.1"/>
    <property type="molecule type" value="Genomic_DNA"/>
</dbReference>
<evidence type="ECO:0000313" key="2">
    <source>
        <dbReference type="EMBL" id="AUB36479.1"/>
    </source>
</evidence>
<sequence length="179" mass="18194">MKRLLKSFMAISALSSLIIAPLVLSAGQASAETKKGTDASYVGAGVAAGVTSGGQGINDDAAFGGNVTGRVKLGTTPFSARGNVLWSDKTSAIIPELSVDVPIANRTNAYLTGGYSFVEKDGSPTPIGNKDSVVVGAGVESEVANNFLVYTNAKVGLGAYQNSDTPAVSINGGLGYRFK</sequence>
<accession>A0A2K8SM23</accession>
<dbReference type="KEGG" id="nfl:COO91_02391"/>
<feature type="chain" id="PRO_5014868812" evidence="1">
    <location>
        <begin position="32"/>
        <end position="179"/>
    </location>
</feature>
<protein>
    <submittedName>
        <fullName evidence="2">Small-conductance mechanosensitive channel</fullName>
    </submittedName>
</protein>
<keyword evidence="1" id="KW-0732">Signal</keyword>
<dbReference type="AlphaFoldDB" id="A0A2K8SM23"/>
<dbReference type="InterPro" id="IPR011250">
    <property type="entry name" value="OMP/PagP_B-barrel"/>
</dbReference>
<dbReference type="Proteomes" id="UP000232003">
    <property type="component" value="Chromosome"/>
</dbReference>
<dbReference type="SUPFAM" id="SSF56925">
    <property type="entry name" value="OMPA-like"/>
    <property type="match status" value="1"/>
</dbReference>
<name>A0A2K8SM23_9NOSO</name>
<keyword evidence="3" id="KW-1185">Reference proteome</keyword>
<feature type="signal peptide" evidence="1">
    <location>
        <begin position="1"/>
        <end position="31"/>
    </location>
</feature>
<reference evidence="2 3" key="1">
    <citation type="submission" date="2017-11" db="EMBL/GenBank/DDBJ databases">
        <title>Complete genome of a free-living desiccation-tolerant cyanobacterium and its photosynthetic adaptation to extreme terrestrial habitat.</title>
        <authorList>
            <person name="Shang J."/>
        </authorList>
    </citation>
    <scope>NUCLEOTIDE SEQUENCE [LARGE SCALE GENOMIC DNA]</scope>
    <source>
        <strain evidence="2 3">CCNUN1</strain>
    </source>
</reference>
<proteinExistence type="predicted"/>
<gene>
    <name evidence="2" type="ORF">COO91_02391</name>
</gene>
<dbReference type="RefSeq" id="WP_100898403.1">
    <property type="nucleotide sequence ID" value="NZ_CAWNNC010000001.1"/>
</dbReference>